<evidence type="ECO:0000256" key="6">
    <source>
        <dbReference type="ARBA" id="ARBA00023163"/>
    </source>
</evidence>
<evidence type="ECO:0000256" key="5">
    <source>
        <dbReference type="ARBA" id="ARBA00023159"/>
    </source>
</evidence>
<proteinExistence type="inferred from homology"/>
<comment type="similarity">
    <text evidence="2 9">Belongs to the Mediator complex subunit 5 family.</text>
</comment>
<sequence length="944" mass="103710">MTVSRWLTLARQCLLRRISVQRFGDLLRNHDSDIDGKRLFGAFVECRESFCQPGDPLISLYIDYIVVSGIIVISDGLLILTKRWNDTKLPASQHTLACYNDTLQDLTMVIVSPKYQASASEARLALQISSRWLSALARQASRGDSEPSGPELNSTVEILAFLMASIAATDAGLEALSPAESQKQTIKHGSVNDLRTSVKQAFELCLPLYSMLSSQLMERINTVLKHINLLDAGSSQPGNAPAPTSEIQALQFQVTIADSQLVASRAGTMLYLEGLLFTGSTIDDGGTVHWLSSRHQNEYQSMFSDVFTSSFSILKTQAATPGRTLCMQQCQIFIQNKLPALLYLISASSFNSFNTEQAITDAWHQVVPLLSSQDLLLVGARLLHVCTLHHLIPAQIAAQLVGNDDLLKGLSRGLYGKDDLVAQVNANHTRGPKLVEELTRSDGSAGYISQAVVEIMHTYCQNKETQYLKDLANAIIRRPSAINCIALFVRPAFFLGPLCSLLDEWRWEEIHGEAQPVYDDFGAIFLLILVSRGRLGLSNSSLGIRKKDGFLAQYLERENDEESLENLSEERKSHLGNWINALYLAEGLSDELFTNCSPHDFYLLIPTLLRQSMTVHQQGKLTHDSLQAGLDYLLEPFLLPSLISAMNWVAEVFQNERMVAGKVLEALIKPPGSPESRDIHHTIMALCAPKLKMHLKAVEAQDNNVDSILKTLDQCPDFSFFSERERETPGPGVLNILQHSLVALITETAALDTGDAAPFGDIFALVSRAVEVRGPPATLRAIVGVLVQLSDNHAFLDALDTLTTTVCMAGNGLRDALRLQYHNLGSLLKSGETLIAEGVVRLHRQVETYTNLLAVPEMSLDSFNFTQQLTNMDTANANLDAATAVSGGLDMQTEQGQADGIDQVLDEVAAMGNLDSNDADMSFDALYGLPENDMDLGDLDLDMF</sequence>
<dbReference type="EMBL" id="KN848095">
    <property type="protein sequence ID" value="KIX93277.1"/>
    <property type="molecule type" value="Genomic_DNA"/>
</dbReference>
<evidence type="ECO:0000256" key="9">
    <source>
        <dbReference type="RuleBase" id="RU364142"/>
    </source>
</evidence>
<reference evidence="10 11" key="1">
    <citation type="submission" date="2015-01" db="EMBL/GenBank/DDBJ databases">
        <title>The Genome Sequence of Fonsecaea multimorphosa CBS 102226.</title>
        <authorList>
            <consortium name="The Broad Institute Genomics Platform"/>
            <person name="Cuomo C."/>
            <person name="de Hoog S."/>
            <person name="Gorbushina A."/>
            <person name="Stielow B."/>
            <person name="Teixiera M."/>
            <person name="Abouelleil A."/>
            <person name="Chapman S.B."/>
            <person name="Priest M."/>
            <person name="Young S.K."/>
            <person name="Wortman J."/>
            <person name="Nusbaum C."/>
            <person name="Birren B."/>
        </authorList>
    </citation>
    <scope>NUCLEOTIDE SEQUENCE [LARGE SCALE GENOMIC DNA]</scope>
    <source>
        <strain evidence="10 11">CBS 102226</strain>
    </source>
</reference>
<evidence type="ECO:0000256" key="3">
    <source>
        <dbReference type="ARBA" id="ARBA00020628"/>
    </source>
</evidence>
<dbReference type="GO" id="GO:0006357">
    <property type="term" value="P:regulation of transcription by RNA polymerase II"/>
    <property type="evidence" value="ECO:0007669"/>
    <property type="project" value="InterPro"/>
</dbReference>
<evidence type="ECO:0000256" key="4">
    <source>
        <dbReference type="ARBA" id="ARBA00023015"/>
    </source>
</evidence>
<keyword evidence="5 9" id="KW-0010">Activator</keyword>
<comment type="subunit">
    <text evidence="9">Component of the Mediator complex.</text>
</comment>
<name>A0A0D2JJA9_9EURO</name>
<evidence type="ECO:0000256" key="1">
    <source>
        <dbReference type="ARBA" id="ARBA00004123"/>
    </source>
</evidence>
<keyword evidence="4 9" id="KW-0805">Transcription regulation</keyword>
<keyword evidence="6 9" id="KW-0804">Transcription</keyword>
<dbReference type="Proteomes" id="UP000053411">
    <property type="component" value="Unassembled WGS sequence"/>
</dbReference>
<protein>
    <recommendedName>
        <fullName evidence="3 9">Mediator of RNA polymerase II transcription subunit 5</fullName>
    </recommendedName>
    <alternativeName>
        <fullName evidence="8 9">Mediator complex subunit 5</fullName>
    </alternativeName>
</protein>
<dbReference type="VEuPathDB" id="FungiDB:Z520_10920"/>
<dbReference type="STRING" id="1442371.A0A0D2JJA9"/>
<evidence type="ECO:0000256" key="2">
    <source>
        <dbReference type="ARBA" id="ARBA00008782"/>
    </source>
</evidence>
<dbReference type="Pfam" id="PF08689">
    <property type="entry name" value="Med5"/>
    <property type="match status" value="1"/>
</dbReference>
<keyword evidence="7 9" id="KW-0539">Nucleus</keyword>
<evidence type="ECO:0000313" key="10">
    <source>
        <dbReference type="EMBL" id="KIX93277.1"/>
    </source>
</evidence>
<accession>A0A0D2JJA9</accession>
<keyword evidence="11" id="KW-1185">Reference proteome</keyword>
<dbReference type="RefSeq" id="XP_016627400.1">
    <property type="nucleotide sequence ID" value="XM_016781411.1"/>
</dbReference>
<dbReference type="InterPro" id="IPR014801">
    <property type="entry name" value="Mediator_Med5_fun"/>
</dbReference>
<dbReference type="GO" id="GO:0016592">
    <property type="term" value="C:mediator complex"/>
    <property type="evidence" value="ECO:0007669"/>
    <property type="project" value="InterPro"/>
</dbReference>
<gene>
    <name evidence="9" type="primary">MED5</name>
    <name evidence="10" type="ORF">Z520_10920</name>
</gene>
<dbReference type="OrthoDB" id="5322661at2759"/>
<dbReference type="GO" id="GO:0003712">
    <property type="term" value="F:transcription coregulator activity"/>
    <property type="evidence" value="ECO:0007669"/>
    <property type="project" value="InterPro"/>
</dbReference>
<comment type="subcellular location">
    <subcellularLocation>
        <location evidence="1 9">Nucleus</location>
    </subcellularLocation>
</comment>
<dbReference type="GeneID" id="27716666"/>
<evidence type="ECO:0000313" key="11">
    <source>
        <dbReference type="Proteomes" id="UP000053411"/>
    </source>
</evidence>
<comment type="function">
    <text evidence="9">Component of the Mediator complex, a coactivator involved in the regulated transcription of nearly all RNA polymerase II-dependent genes. Mediator functions as a bridge to convey information from gene-specific regulatory proteins to the basal RNA polymerase II transcription machinery. Mediator is recruited to promoters by direct interactions with regulatory proteins and serves as a scaffold for the assembly of a functional preinitiation complex with RNA polymerase II and the general transcription factors.</text>
</comment>
<dbReference type="PANTHER" id="PTHR35784:SF1">
    <property type="entry name" value="MEDIATOR OF RNA POLYMERASE II TRANSCRIPTION SUBUNIT 5"/>
    <property type="match status" value="1"/>
</dbReference>
<organism evidence="10 11">
    <name type="scientific">Fonsecaea multimorphosa CBS 102226</name>
    <dbReference type="NCBI Taxonomy" id="1442371"/>
    <lineage>
        <taxon>Eukaryota</taxon>
        <taxon>Fungi</taxon>
        <taxon>Dikarya</taxon>
        <taxon>Ascomycota</taxon>
        <taxon>Pezizomycotina</taxon>
        <taxon>Eurotiomycetes</taxon>
        <taxon>Chaetothyriomycetidae</taxon>
        <taxon>Chaetothyriales</taxon>
        <taxon>Herpotrichiellaceae</taxon>
        <taxon>Fonsecaea</taxon>
    </lineage>
</organism>
<dbReference type="PANTHER" id="PTHR35784">
    <property type="entry name" value="MEDIATOR OF RNA POLYMERASE II TRANSCRIPTION SUBUNIT 5"/>
    <property type="match status" value="1"/>
</dbReference>
<evidence type="ECO:0000256" key="8">
    <source>
        <dbReference type="ARBA" id="ARBA00031256"/>
    </source>
</evidence>
<dbReference type="AlphaFoldDB" id="A0A0D2JJA9"/>
<evidence type="ECO:0000256" key="7">
    <source>
        <dbReference type="ARBA" id="ARBA00023242"/>
    </source>
</evidence>